<evidence type="ECO:0000256" key="1">
    <source>
        <dbReference type="SAM" id="MobiDB-lite"/>
    </source>
</evidence>
<keyword evidence="4" id="KW-1185">Reference proteome</keyword>
<dbReference type="Pfam" id="PF07990">
    <property type="entry name" value="NABP"/>
    <property type="match status" value="1"/>
</dbReference>
<evidence type="ECO:0000313" key="4">
    <source>
        <dbReference type="Proteomes" id="UP001058974"/>
    </source>
</evidence>
<evidence type="ECO:0000313" key="3">
    <source>
        <dbReference type="EMBL" id="KAI5383309.1"/>
    </source>
</evidence>
<name>A0A9D4VG74_PEA</name>
<comment type="caution">
    <text evidence="3">The sequence shown here is derived from an EMBL/GenBank/DDBJ whole genome shotgun (WGS) entry which is preliminary data.</text>
</comment>
<evidence type="ECO:0000259" key="2">
    <source>
        <dbReference type="Pfam" id="PF07990"/>
    </source>
</evidence>
<feature type="domain" description="Nucleic acid binding NABP" evidence="2">
    <location>
        <begin position="24"/>
        <end position="52"/>
    </location>
</feature>
<accession>A0A9D4VG74</accession>
<dbReference type="Proteomes" id="UP001058974">
    <property type="component" value="Chromosome 7"/>
</dbReference>
<dbReference type="InterPro" id="IPR012940">
    <property type="entry name" value="NABP"/>
</dbReference>
<dbReference type="AlphaFoldDB" id="A0A9D4VG74"/>
<sequence>MASPRMDSRILGGGFPSGISSPSDYMRTPEYAAAQLGAFNDPTADRNYLGNCNEWSQIVVPSLSSNRGSS</sequence>
<dbReference type="EMBL" id="JAMSHJ010000007">
    <property type="protein sequence ID" value="KAI5383309.1"/>
    <property type="molecule type" value="Genomic_DNA"/>
</dbReference>
<gene>
    <name evidence="3" type="ORF">KIW84_070638</name>
</gene>
<reference evidence="3 4" key="1">
    <citation type="journal article" date="2022" name="Nat. Genet.">
        <title>Improved pea reference genome and pan-genome highlight genomic features and evolutionary characteristics.</title>
        <authorList>
            <person name="Yang T."/>
            <person name="Liu R."/>
            <person name="Luo Y."/>
            <person name="Hu S."/>
            <person name="Wang D."/>
            <person name="Wang C."/>
            <person name="Pandey M.K."/>
            <person name="Ge S."/>
            <person name="Xu Q."/>
            <person name="Li N."/>
            <person name="Li G."/>
            <person name="Huang Y."/>
            <person name="Saxena R.K."/>
            <person name="Ji Y."/>
            <person name="Li M."/>
            <person name="Yan X."/>
            <person name="He Y."/>
            <person name="Liu Y."/>
            <person name="Wang X."/>
            <person name="Xiang C."/>
            <person name="Varshney R.K."/>
            <person name="Ding H."/>
            <person name="Gao S."/>
            <person name="Zong X."/>
        </authorList>
    </citation>
    <scope>NUCLEOTIDE SEQUENCE [LARGE SCALE GENOMIC DNA]</scope>
    <source>
        <strain evidence="3 4">cv. Zhongwan 6</strain>
    </source>
</reference>
<feature type="region of interest" description="Disordered" evidence="1">
    <location>
        <begin position="1"/>
        <end position="26"/>
    </location>
</feature>
<protein>
    <recommendedName>
        <fullName evidence="2">Nucleic acid binding NABP domain-containing protein</fullName>
    </recommendedName>
</protein>
<organism evidence="3 4">
    <name type="scientific">Pisum sativum</name>
    <name type="common">Garden pea</name>
    <name type="synonym">Lathyrus oleraceus</name>
    <dbReference type="NCBI Taxonomy" id="3888"/>
    <lineage>
        <taxon>Eukaryota</taxon>
        <taxon>Viridiplantae</taxon>
        <taxon>Streptophyta</taxon>
        <taxon>Embryophyta</taxon>
        <taxon>Tracheophyta</taxon>
        <taxon>Spermatophyta</taxon>
        <taxon>Magnoliopsida</taxon>
        <taxon>eudicotyledons</taxon>
        <taxon>Gunneridae</taxon>
        <taxon>Pentapetalae</taxon>
        <taxon>rosids</taxon>
        <taxon>fabids</taxon>
        <taxon>Fabales</taxon>
        <taxon>Fabaceae</taxon>
        <taxon>Papilionoideae</taxon>
        <taxon>50 kb inversion clade</taxon>
        <taxon>NPAAA clade</taxon>
        <taxon>Hologalegina</taxon>
        <taxon>IRL clade</taxon>
        <taxon>Fabeae</taxon>
        <taxon>Lathyrus</taxon>
    </lineage>
</organism>
<proteinExistence type="predicted"/>
<dbReference type="Gramene" id="Psat07G0063800-T1">
    <property type="protein sequence ID" value="KAI5383309.1"/>
    <property type="gene ID" value="KIW84_070638"/>
</dbReference>